<dbReference type="InterPro" id="IPR011576">
    <property type="entry name" value="Pyridox_Oxase_N"/>
</dbReference>
<evidence type="ECO:0000313" key="3">
    <source>
        <dbReference type="Proteomes" id="UP000279562"/>
    </source>
</evidence>
<dbReference type="InterPro" id="IPR012349">
    <property type="entry name" value="Split_barrel_FMN-bd"/>
</dbReference>
<evidence type="ECO:0000313" key="2">
    <source>
        <dbReference type="EMBL" id="RRD86608.1"/>
    </source>
</evidence>
<dbReference type="AlphaFoldDB" id="A0A3P1ZUT7"/>
<comment type="caution">
    <text evidence="2">The sequence shown here is derived from an EMBL/GenBank/DDBJ whole genome shotgun (WGS) entry which is preliminary data.</text>
</comment>
<reference evidence="2 3" key="1">
    <citation type="submission" date="2018-11" db="EMBL/GenBank/DDBJ databases">
        <title>Genomes From Bacteria Associated with the Canine Oral Cavity: a Test Case for Automated Genome-Based Taxonomic Assignment.</title>
        <authorList>
            <person name="Coil D.A."/>
            <person name="Jospin G."/>
            <person name="Darling A.E."/>
            <person name="Wallis C."/>
            <person name="Davis I.J."/>
            <person name="Harris S."/>
            <person name="Eisen J.A."/>
            <person name="Holcombe L.J."/>
            <person name="O'Flynn C."/>
        </authorList>
    </citation>
    <scope>NUCLEOTIDE SEQUENCE [LARGE SCALE GENOMIC DNA]</scope>
    <source>
        <strain evidence="2 3">OH1047_COT-310</strain>
    </source>
</reference>
<dbReference type="Pfam" id="PF01243">
    <property type="entry name" value="PNPOx_N"/>
    <property type="match status" value="1"/>
</dbReference>
<dbReference type="EMBL" id="RQYF01000139">
    <property type="protein sequence ID" value="RRD86608.1"/>
    <property type="molecule type" value="Genomic_DNA"/>
</dbReference>
<dbReference type="Proteomes" id="UP000279562">
    <property type="component" value="Unassembled WGS sequence"/>
</dbReference>
<sequence length="132" mass="15038">MEAIKQVYEFMENANVYYLATVENNQPRVRVYGTVLLYEDKLYIMALRQTNAVSQLQQNPKAEICAFKGKQLRLTCELQEDPRQEVKDAMMEKMPSLKAATGEKYSGAVMYQVTNATATIADMTGKGDRYSF</sequence>
<dbReference type="Gene3D" id="2.30.110.10">
    <property type="entry name" value="Electron Transport, Fmn-binding Protein, Chain A"/>
    <property type="match status" value="1"/>
</dbReference>
<evidence type="ECO:0000259" key="1">
    <source>
        <dbReference type="Pfam" id="PF01243"/>
    </source>
</evidence>
<proteinExistence type="predicted"/>
<name>A0A3P1ZUT7_9BACE</name>
<dbReference type="RefSeq" id="WP_125240217.1">
    <property type="nucleotide sequence ID" value="NZ_CALZWP010000029.1"/>
</dbReference>
<dbReference type="SUPFAM" id="SSF50475">
    <property type="entry name" value="FMN-binding split barrel"/>
    <property type="match status" value="1"/>
</dbReference>
<keyword evidence="3" id="KW-1185">Reference proteome</keyword>
<feature type="domain" description="Pyridoxamine 5'-phosphate oxidase N-terminal" evidence="1">
    <location>
        <begin position="5"/>
        <end position="94"/>
    </location>
</feature>
<accession>A0A3P1ZUT7</accession>
<protein>
    <submittedName>
        <fullName evidence="2">NimC/NimA family protein</fullName>
    </submittedName>
</protein>
<organism evidence="2 3">
    <name type="scientific">Prevotella heparinolytica</name>
    <dbReference type="NCBI Taxonomy" id="28113"/>
    <lineage>
        <taxon>Bacteria</taxon>
        <taxon>Pseudomonadati</taxon>
        <taxon>Bacteroidota</taxon>
        <taxon>Bacteroidia</taxon>
        <taxon>Bacteroidales</taxon>
        <taxon>Bacteroidaceae</taxon>
        <taxon>Bacteroides</taxon>
    </lineage>
</organism>
<gene>
    <name evidence="2" type="ORF">EII33_13975</name>
</gene>